<dbReference type="Gene3D" id="2.40.50.140">
    <property type="entry name" value="Nucleic acid-binding proteins"/>
    <property type="match status" value="2"/>
</dbReference>
<evidence type="ECO:0000259" key="12">
    <source>
        <dbReference type="SMART" id="SM01185"/>
    </source>
</evidence>
<proteinExistence type="inferred from homology"/>
<dbReference type="OrthoDB" id="9801844at2"/>
<dbReference type="InterPro" id="IPR001059">
    <property type="entry name" value="Transl_elong_P/YeiP_cen"/>
</dbReference>
<dbReference type="InterPro" id="IPR011768">
    <property type="entry name" value="Transl_elongation_fac_P"/>
</dbReference>
<evidence type="ECO:0000256" key="10">
    <source>
        <dbReference type="RuleBase" id="RU004389"/>
    </source>
</evidence>
<keyword evidence="14" id="KW-1185">Reference proteome</keyword>
<evidence type="ECO:0000259" key="11">
    <source>
        <dbReference type="SMART" id="SM00841"/>
    </source>
</evidence>
<keyword evidence="5 8" id="KW-0251">Elongation factor</keyword>
<dbReference type="UniPathway" id="UPA00345"/>
<evidence type="ECO:0000256" key="4">
    <source>
        <dbReference type="ARBA" id="ARBA00022490"/>
    </source>
</evidence>
<evidence type="ECO:0000256" key="1">
    <source>
        <dbReference type="ARBA" id="ARBA00004496"/>
    </source>
</evidence>
<dbReference type="AlphaFoldDB" id="A0A0K2BL54"/>
<dbReference type="SUPFAM" id="SSF50249">
    <property type="entry name" value="Nucleic acid-binding proteins"/>
    <property type="match status" value="2"/>
</dbReference>
<evidence type="ECO:0000256" key="3">
    <source>
        <dbReference type="ARBA" id="ARBA00009479"/>
    </source>
</evidence>
<dbReference type="HAMAP" id="MF_00141">
    <property type="entry name" value="EF_P"/>
    <property type="match status" value="1"/>
</dbReference>
<dbReference type="InterPro" id="IPR012340">
    <property type="entry name" value="NA-bd_OB-fold"/>
</dbReference>
<dbReference type="PATRIC" id="fig|186490.8.peg.505"/>
<dbReference type="SUPFAM" id="SSF50104">
    <property type="entry name" value="Translation proteins SH3-like domain"/>
    <property type="match status" value="1"/>
</dbReference>
<reference evidence="13 14" key="1">
    <citation type="submission" date="2015-06" db="EMBL/GenBank/DDBJ databases">
        <title>Lineage-specific patterns of genome deterioration in obligate symbionts.</title>
        <authorList>
            <person name="Bennett G.M."/>
            <person name="McCutcheon J.P."/>
            <person name="McDonald B.R."/>
            <person name="Moran N.A."/>
        </authorList>
    </citation>
    <scope>NUCLEOTIDE SEQUENCE [LARGE SCALE GENOMIC DNA]</scope>
    <source>
        <strain evidence="13 14">B-GSS</strain>
    </source>
</reference>
<dbReference type="InterPro" id="IPR020599">
    <property type="entry name" value="Transl_elong_fac_P/YeiP"/>
</dbReference>
<dbReference type="PROSITE" id="PS01275">
    <property type="entry name" value="EFP"/>
    <property type="match status" value="1"/>
</dbReference>
<evidence type="ECO:0000313" key="14">
    <source>
        <dbReference type="Proteomes" id="UP000056466"/>
    </source>
</evidence>
<comment type="function">
    <text evidence="8">Involved in peptide bond synthesis. Alleviates ribosome stalling that occurs when 3 or more consecutive Pro residues or the sequence PPG is present in a protein, possibly by augmenting the peptidyl transferase activity of the ribosome. Modification of Lys-34 is required for alleviation.</text>
</comment>
<keyword evidence="4 8" id="KW-0963">Cytoplasm</keyword>
<dbReference type="InterPro" id="IPR014722">
    <property type="entry name" value="Rib_uL2_dom2"/>
</dbReference>
<dbReference type="PANTHER" id="PTHR30053">
    <property type="entry name" value="ELONGATION FACTOR P"/>
    <property type="match status" value="1"/>
</dbReference>
<dbReference type="InterPro" id="IPR015365">
    <property type="entry name" value="Elong-fact-P_C"/>
</dbReference>
<dbReference type="NCBIfam" id="NF001810">
    <property type="entry name" value="PRK00529.1"/>
    <property type="match status" value="1"/>
</dbReference>
<comment type="similarity">
    <text evidence="3 8 10">Belongs to the elongation factor P family.</text>
</comment>
<dbReference type="PIRSF" id="PIRSF005901">
    <property type="entry name" value="EF-P"/>
    <property type="match status" value="1"/>
</dbReference>
<dbReference type="InterPro" id="IPR008991">
    <property type="entry name" value="Translation_prot_SH3-like_sf"/>
</dbReference>
<feature type="domain" description="Translation elongation factor P/YeiP central" evidence="12">
    <location>
        <begin position="69"/>
        <end position="123"/>
    </location>
</feature>
<keyword evidence="6 8" id="KW-0648">Protein biosynthesis</keyword>
<dbReference type="CDD" id="cd05794">
    <property type="entry name" value="S1_EF-P_repeat_2"/>
    <property type="match status" value="1"/>
</dbReference>
<evidence type="ECO:0000256" key="8">
    <source>
        <dbReference type="HAMAP-Rule" id="MF_00141"/>
    </source>
</evidence>
<dbReference type="FunFam" id="2.30.30.30:FF:000003">
    <property type="entry name" value="Elongation factor P"/>
    <property type="match status" value="1"/>
</dbReference>
<dbReference type="FunFam" id="2.40.50.140:FF:000004">
    <property type="entry name" value="Elongation factor P"/>
    <property type="match status" value="1"/>
</dbReference>
<dbReference type="Pfam" id="PF01132">
    <property type="entry name" value="EFP"/>
    <property type="match status" value="1"/>
</dbReference>
<evidence type="ECO:0000256" key="2">
    <source>
        <dbReference type="ARBA" id="ARBA00004815"/>
    </source>
</evidence>
<name>A0A0K2BL54_9GAMM</name>
<dbReference type="InterPro" id="IPR013185">
    <property type="entry name" value="Transl_elong_KOW-like"/>
</dbReference>
<feature type="domain" description="Elongation factor P C-terminal" evidence="11">
    <location>
        <begin position="131"/>
        <end position="186"/>
    </location>
</feature>
<dbReference type="Gene3D" id="2.30.30.30">
    <property type="match status" value="1"/>
</dbReference>
<dbReference type="Pfam" id="PF08207">
    <property type="entry name" value="EFP_N"/>
    <property type="match status" value="1"/>
</dbReference>
<dbReference type="CDD" id="cd04470">
    <property type="entry name" value="S1_EF-P_repeat_1"/>
    <property type="match status" value="1"/>
</dbReference>
<dbReference type="PANTHER" id="PTHR30053:SF12">
    <property type="entry name" value="ELONGATION FACTOR P (EF-P) FAMILY PROTEIN"/>
    <property type="match status" value="1"/>
</dbReference>
<evidence type="ECO:0000256" key="7">
    <source>
        <dbReference type="ARBA" id="ARBA00023278"/>
    </source>
</evidence>
<protein>
    <recommendedName>
        <fullName evidence="8 9">Elongation factor P</fullName>
        <shortName evidence="8">EF-P</shortName>
    </recommendedName>
</protein>
<dbReference type="GO" id="GO:0043043">
    <property type="term" value="P:peptide biosynthetic process"/>
    <property type="evidence" value="ECO:0007669"/>
    <property type="project" value="InterPro"/>
</dbReference>
<dbReference type="GO" id="GO:0003746">
    <property type="term" value="F:translation elongation factor activity"/>
    <property type="evidence" value="ECO:0007669"/>
    <property type="project" value="UniProtKB-UniRule"/>
</dbReference>
<keyword evidence="7 8" id="KW-0379">Hydroxylation</keyword>
<dbReference type="KEGG" id="bcig:AB162_536"/>
<dbReference type="GO" id="GO:0005829">
    <property type="term" value="C:cytosol"/>
    <property type="evidence" value="ECO:0007669"/>
    <property type="project" value="UniProtKB-ARBA"/>
</dbReference>
<dbReference type="SMART" id="SM00841">
    <property type="entry name" value="Elong-fact-P_C"/>
    <property type="match status" value="1"/>
</dbReference>
<dbReference type="Proteomes" id="UP000056466">
    <property type="component" value="Chromosome"/>
</dbReference>
<evidence type="ECO:0000256" key="9">
    <source>
        <dbReference type="NCBIfam" id="TIGR00038"/>
    </source>
</evidence>
<evidence type="ECO:0000256" key="5">
    <source>
        <dbReference type="ARBA" id="ARBA00022768"/>
    </source>
</evidence>
<evidence type="ECO:0000256" key="6">
    <source>
        <dbReference type="ARBA" id="ARBA00022917"/>
    </source>
</evidence>
<dbReference type="FunFam" id="2.40.50.140:FF:000009">
    <property type="entry name" value="Elongation factor P"/>
    <property type="match status" value="1"/>
</dbReference>
<dbReference type="SMART" id="SM01185">
    <property type="entry name" value="EFP"/>
    <property type="match status" value="1"/>
</dbReference>
<accession>A0A0K2BL54</accession>
<dbReference type="RefSeq" id="WP_053097257.1">
    <property type="nucleotide sequence ID" value="NZ_CP011787.1"/>
</dbReference>
<organism evidence="13 14">
    <name type="scientific">Candidatus Palibaumannia cicadellinicola</name>
    <dbReference type="NCBI Taxonomy" id="186490"/>
    <lineage>
        <taxon>Bacteria</taxon>
        <taxon>Pseudomonadati</taxon>
        <taxon>Pseudomonadota</taxon>
        <taxon>Gammaproteobacteria</taxon>
        <taxon>Candidatus Palibaumannia</taxon>
    </lineage>
</organism>
<dbReference type="InterPro" id="IPR013852">
    <property type="entry name" value="Transl_elong_P/YeiP_CS"/>
</dbReference>
<comment type="subcellular location">
    <subcellularLocation>
        <location evidence="1 8">Cytoplasm</location>
    </subcellularLocation>
</comment>
<dbReference type="NCBIfam" id="TIGR00038">
    <property type="entry name" value="efp"/>
    <property type="match status" value="1"/>
</dbReference>
<evidence type="ECO:0000313" key="13">
    <source>
        <dbReference type="EMBL" id="AKZ66116.1"/>
    </source>
</evidence>
<gene>
    <name evidence="8 13" type="primary">efp</name>
    <name evidence="13" type="ORF">AB162_536</name>
</gene>
<dbReference type="EMBL" id="CP011787">
    <property type="protein sequence ID" value="AKZ66116.1"/>
    <property type="molecule type" value="Genomic_DNA"/>
</dbReference>
<dbReference type="Pfam" id="PF09285">
    <property type="entry name" value="Elong-fact-P_C"/>
    <property type="match status" value="1"/>
</dbReference>
<comment type="PTM">
    <text evidence="8">May be beta-lysylated on the epsilon-amino group of Lys-34 by the combined action of EpmA and EpmB, and then hydroxylated on the C5 position of the same residue by EpmC (if this protein is present). Lysylation is critical for the stimulatory effect of EF-P on peptide-bond formation. The lysylation moiety may extend toward the peptidyltransferase center and stabilize the terminal 3-CCA end of the tRNA. Hydroxylation of the C5 position on Lys-34 may allow additional potential stabilizing hydrogen-bond interactions with the P-tRNA.</text>
</comment>
<sequence length="188" mass="21104">MTYYSTNEFRSGIKIILDGEPCAIINNEFIKPGKGQAFNRVRLRKLISGQLLDKIFKSGDLVEVADVIDVNLNYLYNEGELWYFINNTNFEQIAVNKKTVGKNAKWLVTQAACLLTIWNDQPISVTLPNFIELKIINTDISIKGETANTSYKPAILATGAVIKVPLFIQNGDLIKVDTRSGEYVSRVK</sequence>
<feature type="modified residue" description="N6-(3,6-diaminohexanoyl)-5-hydroxylysine" evidence="8">
    <location>
        <position position="34"/>
    </location>
</feature>
<comment type="pathway">
    <text evidence="2 8">Protein biosynthesis; polypeptide chain elongation.</text>
</comment>